<proteinExistence type="predicted"/>
<sequence>MSELPNPTAHRPGPRVLTEPELSSLLSRQRFGVLASVRVGGHPHLSTVVYSWDPDEGTVRVSSTADRLKVRQLRRNPRAALHTSPDPWSFAVAEGEAEVSEPARTPGDAVGLELLGLAPGAGPGPEERAAFLEQQVAESRVVVRLRVSRLYGTALEVPAAE</sequence>
<reference evidence="4" key="1">
    <citation type="submission" date="2023-07" db="EMBL/GenBank/DDBJ databases">
        <title>30 novel species of actinomycetes from the DSMZ collection.</title>
        <authorList>
            <person name="Nouioui I."/>
        </authorList>
    </citation>
    <scope>NUCLEOTIDE SEQUENCE [LARGE SCALE GENOMIC DNA]</scope>
    <source>
        <strain evidence="4">DSM 45055</strain>
    </source>
</reference>
<comment type="caution">
    <text evidence="3">The sequence shown here is derived from an EMBL/GenBank/DDBJ whole genome shotgun (WGS) entry which is preliminary data.</text>
</comment>
<dbReference type="EMBL" id="JAVREK010000005">
    <property type="protein sequence ID" value="MDT0301947.1"/>
    <property type="molecule type" value="Genomic_DNA"/>
</dbReference>
<dbReference type="Proteomes" id="UP001183226">
    <property type="component" value="Unassembled WGS sequence"/>
</dbReference>
<keyword evidence="4" id="KW-1185">Reference proteome</keyword>
<dbReference type="SUPFAM" id="SSF50475">
    <property type="entry name" value="FMN-binding split barrel"/>
    <property type="match status" value="1"/>
</dbReference>
<feature type="domain" description="Pyridoxamine 5'-phosphate oxidase N-terminal" evidence="2">
    <location>
        <begin position="19"/>
        <end position="102"/>
    </location>
</feature>
<dbReference type="PANTHER" id="PTHR35176">
    <property type="entry name" value="HEME OXYGENASE HI_0854-RELATED"/>
    <property type="match status" value="1"/>
</dbReference>
<name>A0ABU2KRP3_9ACTN</name>
<protein>
    <submittedName>
        <fullName evidence="3">TIGR03618 family F420-dependent PPOX class oxidoreductase</fullName>
    </submittedName>
</protein>
<dbReference type="Gene3D" id="2.30.110.10">
    <property type="entry name" value="Electron Transport, Fmn-binding Protein, Chain A"/>
    <property type="match status" value="1"/>
</dbReference>
<evidence type="ECO:0000256" key="1">
    <source>
        <dbReference type="ARBA" id="ARBA00023002"/>
    </source>
</evidence>
<dbReference type="InterPro" id="IPR019920">
    <property type="entry name" value="F420-binding_dom_put"/>
</dbReference>
<accession>A0ABU2KRP3</accession>
<dbReference type="Pfam" id="PF01243">
    <property type="entry name" value="PNPOx_N"/>
    <property type="match status" value="1"/>
</dbReference>
<evidence type="ECO:0000313" key="3">
    <source>
        <dbReference type="EMBL" id="MDT0301947.1"/>
    </source>
</evidence>
<gene>
    <name evidence="3" type="ORF">RM446_07455</name>
</gene>
<evidence type="ECO:0000259" key="2">
    <source>
        <dbReference type="Pfam" id="PF01243"/>
    </source>
</evidence>
<evidence type="ECO:0000313" key="4">
    <source>
        <dbReference type="Proteomes" id="UP001183226"/>
    </source>
</evidence>
<organism evidence="3 4">
    <name type="scientific">Streptomonospora wellingtoniae</name>
    <dbReference type="NCBI Taxonomy" id="3075544"/>
    <lineage>
        <taxon>Bacteria</taxon>
        <taxon>Bacillati</taxon>
        <taxon>Actinomycetota</taxon>
        <taxon>Actinomycetes</taxon>
        <taxon>Streptosporangiales</taxon>
        <taxon>Nocardiopsidaceae</taxon>
        <taxon>Streptomonospora</taxon>
    </lineage>
</organism>
<dbReference type="PANTHER" id="PTHR35176:SF6">
    <property type="entry name" value="HEME OXYGENASE HI_0854-RELATED"/>
    <property type="match status" value="1"/>
</dbReference>
<keyword evidence="1" id="KW-0560">Oxidoreductase</keyword>
<dbReference type="InterPro" id="IPR012349">
    <property type="entry name" value="Split_barrel_FMN-bd"/>
</dbReference>
<dbReference type="InterPro" id="IPR011576">
    <property type="entry name" value="Pyridox_Oxase_N"/>
</dbReference>
<dbReference type="NCBIfam" id="TIGR03618">
    <property type="entry name" value="Rv1155_F420"/>
    <property type="match status" value="1"/>
</dbReference>
<dbReference type="InterPro" id="IPR052019">
    <property type="entry name" value="F420H2_bilvrd_red/Heme_oxyg"/>
</dbReference>